<keyword evidence="1" id="KW-1133">Transmembrane helix</keyword>
<comment type="caution">
    <text evidence="2">The sequence shown here is derived from an EMBL/GenBank/DDBJ whole genome shotgun (WGS) entry which is preliminary data.</text>
</comment>
<accession>A0A3V2P1J8</accession>
<name>A0A3V2P1J8_SALET</name>
<evidence type="ECO:0000313" key="2">
    <source>
        <dbReference type="EMBL" id="EAA7255958.1"/>
    </source>
</evidence>
<dbReference type="AlphaFoldDB" id="A0A3V2P1J8"/>
<keyword evidence="1" id="KW-0472">Membrane</keyword>
<dbReference type="Proteomes" id="UP000839682">
    <property type="component" value="Unassembled WGS sequence"/>
</dbReference>
<reference evidence="2" key="1">
    <citation type="submission" date="2018-07" db="EMBL/GenBank/DDBJ databases">
        <authorList>
            <person name="Ashton P.M."/>
            <person name="Dallman T."/>
            <person name="Nair S."/>
            <person name="De Pinna E."/>
            <person name="Peters T."/>
            <person name="Grant K."/>
        </authorList>
    </citation>
    <scope>NUCLEOTIDE SEQUENCE [LARGE SCALE GENOMIC DNA]</scope>
    <source>
        <strain evidence="2">440016</strain>
    </source>
</reference>
<protein>
    <recommendedName>
        <fullName evidence="3">DUF4760 domain-containing protein</fullName>
    </recommendedName>
</protein>
<keyword evidence="1" id="KW-0812">Transmembrane</keyword>
<feature type="transmembrane region" description="Helical" evidence="1">
    <location>
        <begin position="16"/>
        <end position="34"/>
    </location>
</feature>
<evidence type="ECO:0008006" key="3">
    <source>
        <dbReference type="Google" id="ProtNLM"/>
    </source>
</evidence>
<gene>
    <name evidence="2" type="ORF">DSF98_25460</name>
</gene>
<evidence type="ECO:0000256" key="1">
    <source>
        <dbReference type="SAM" id="Phobius"/>
    </source>
</evidence>
<organism evidence="2">
    <name type="scientific">Salmonella enterica I</name>
    <dbReference type="NCBI Taxonomy" id="59201"/>
    <lineage>
        <taxon>Bacteria</taxon>
        <taxon>Pseudomonadati</taxon>
        <taxon>Pseudomonadota</taxon>
        <taxon>Gammaproteobacteria</taxon>
        <taxon>Enterobacterales</taxon>
        <taxon>Enterobacteriaceae</taxon>
        <taxon>Salmonella</taxon>
    </lineage>
</organism>
<sequence>MREWLDLHIGTDWATYQGWILGIASLGLTIYGLIRQAPTIKQRINNKKLKQTAKCIEGGLNQAGRDIINTTNNHYPEVSRESELAKKKHDHDLKIIEEILCLLPYEETIDQLERSYIVGMLFQFSRDLENAEKFTDEKFQLYNSDVENSKNKFIDSIKAFNDSYISFLSVDNPEKKPLRLDLPYDWRSKGRESESAYRKHQNNMRKTSGVMIECYKDFVRTLKKHNFITDKL</sequence>
<dbReference type="EMBL" id="AAACIV010000047">
    <property type="protein sequence ID" value="EAA7255958.1"/>
    <property type="molecule type" value="Genomic_DNA"/>
</dbReference>
<proteinExistence type="predicted"/>